<reference evidence="9 10" key="1">
    <citation type="submission" date="2019-06" db="EMBL/GenBank/DDBJ databases">
        <authorList>
            <person name="Lee I."/>
            <person name="Jang G.I."/>
            <person name="Hwang C.Y."/>
        </authorList>
    </citation>
    <scope>NUCLEOTIDE SEQUENCE [LARGE SCALE GENOMIC DNA]</scope>
    <source>
        <strain evidence="9 10">PAMC 28131</strain>
    </source>
</reference>
<dbReference type="Gene3D" id="2.40.10.340">
    <property type="entry name" value="Rod shape-determining protein MreC, domain 1"/>
    <property type="match status" value="1"/>
</dbReference>
<dbReference type="InterPro" id="IPR055342">
    <property type="entry name" value="MreC_beta-barrel_core"/>
</dbReference>
<evidence type="ECO:0000256" key="4">
    <source>
        <dbReference type="ARBA" id="ARBA00032089"/>
    </source>
</evidence>
<evidence type="ECO:0000256" key="6">
    <source>
        <dbReference type="SAM" id="MobiDB-lite"/>
    </source>
</evidence>
<feature type="transmembrane region" description="Helical" evidence="7">
    <location>
        <begin position="25"/>
        <end position="46"/>
    </location>
</feature>
<comment type="similarity">
    <text evidence="1">Belongs to the MreC family.</text>
</comment>
<dbReference type="OrthoDB" id="8478127at2"/>
<keyword evidence="10" id="KW-1185">Reference proteome</keyword>
<comment type="caution">
    <text evidence="9">The sequence shown here is derived from an EMBL/GenBank/DDBJ whole genome shotgun (WGS) entry which is preliminary data.</text>
</comment>
<dbReference type="EMBL" id="VFSU01000026">
    <property type="protein sequence ID" value="TPE60515.1"/>
    <property type="molecule type" value="Genomic_DNA"/>
</dbReference>
<evidence type="ECO:0000256" key="2">
    <source>
        <dbReference type="ARBA" id="ARBA00013855"/>
    </source>
</evidence>
<evidence type="ECO:0000256" key="7">
    <source>
        <dbReference type="SAM" id="Phobius"/>
    </source>
</evidence>
<dbReference type="InterPro" id="IPR042175">
    <property type="entry name" value="Cell/Rod_MreC_2"/>
</dbReference>
<evidence type="ECO:0000256" key="5">
    <source>
        <dbReference type="SAM" id="Coils"/>
    </source>
</evidence>
<dbReference type="Pfam" id="PF04085">
    <property type="entry name" value="MreC"/>
    <property type="match status" value="1"/>
</dbReference>
<dbReference type="InterPro" id="IPR042177">
    <property type="entry name" value="Cell/Rod_1"/>
</dbReference>
<keyword evidence="7" id="KW-0812">Transmembrane</keyword>
<feature type="coiled-coil region" evidence="5">
    <location>
        <begin position="96"/>
        <end position="123"/>
    </location>
</feature>
<evidence type="ECO:0000313" key="9">
    <source>
        <dbReference type="EMBL" id="TPE60515.1"/>
    </source>
</evidence>
<dbReference type="GO" id="GO:0008360">
    <property type="term" value="P:regulation of cell shape"/>
    <property type="evidence" value="ECO:0007669"/>
    <property type="project" value="UniProtKB-KW"/>
</dbReference>
<dbReference type="GO" id="GO:0005886">
    <property type="term" value="C:plasma membrane"/>
    <property type="evidence" value="ECO:0007669"/>
    <property type="project" value="TreeGrafter"/>
</dbReference>
<evidence type="ECO:0000256" key="1">
    <source>
        <dbReference type="ARBA" id="ARBA00009369"/>
    </source>
</evidence>
<dbReference type="RefSeq" id="WP_140928451.1">
    <property type="nucleotide sequence ID" value="NZ_VFSU01000026.1"/>
</dbReference>
<sequence>MSRLPPPNRLRPARRTSFARRDSNLALLGALFAGVVIAFALLMLLLQRVNPDLGTRMRGATADALSPIISVAMAPVEGVRRLGALIGDHMNVVDKNRELAADLKAAQRRAAETERLAAELDRMEALLALRRPERRLVASAVASAVSAEAGQRQAILSAGLSDGVKPRMPVIASGGLAGRVTDVGQGASRMMLLTDADSRIPVKVLRTGWTGLAVGTGGTLLDFQFDIASGSDKIRVGDRLVTSGDGGLFPPGIPVAVIIDAEANPPRARPLANPTGLGTVMIEAPWLPPPSFVAAPPAAPEADKVVPAAVPGTAPAAATPAAKPPAAQTSTPPAAGATTPPAASTPPAQPPRPAPAR</sequence>
<keyword evidence="7" id="KW-1133">Transmembrane helix</keyword>
<organism evidence="9 10">
    <name type="scientific">Sandaracinobacter neustonicus</name>
    <dbReference type="NCBI Taxonomy" id="1715348"/>
    <lineage>
        <taxon>Bacteria</taxon>
        <taxon>Pseudomonadati</taxon>
        <taxon>Pseudomonadota</taxon>
        <taxon>Alphaproteobacteria</taxon>
        <taxon>Sphingomonadales</taxon>
        <taxon>Sphingosinicellaceae</taxon>
        <taxon>Sandaracinobacter</taxon>
    </lineage>
</organism>
<evidence type="ECO:0000259" key="8">
    <source>
        <dbReference type="Pfam" id="PF04085"/>
    </source>
</evidence>
<dbReference type="Gene3D" id="2.40.10.350">
    <property type="entry name" value="Rod shape-determining protein MreC, domain 2"/>
    <property type="match status" value="1"/>
</dbReference>
<feature type="compositionally biased region" description="Low complexity" evidence="6">
    <location>
        <begin position="314"/>
        <end position="342"/>
    </location>
</feature>
<gene>
    <name evidence="9" type="ORF">FJQ54_10960</name>
</gene>
<feature type="domain" description="Rod shape-determining protein MreC beta-barrel core" evidence="8">
    <location>
        <begin position="146"/>
        <end position="280"/>
    </location>
</feature>
<dbReference type="PANTHER" id="PTHR34138">
    <property type="entry name" value="CELL SHAPE-DETERMINING PROTEIN MREC"/>
    <property type="match status" value="1"/>
</dbReference>
<keyword evidence="7" id="KW-0472">Membrane</keyword>
<dbReference type="AlphaFoldDB" id="A0A501XJ93"/>
<dbReference type="InterPro" id="IPR007221">
    <property type="entry name" value="MreC"/>
</dbReference>
<keyword evidence="5" id="KW-0175">Coiled coil</keyword>
<feature type="compositionally biased region" description="Pro residues" evidence="6">
    <location>
        <begin position="343"/>
        <end position="357"/>
    </location>
</feature>
<proteinExistence type="inferred from homology"/>
<feature type="region of interest" description="Disordered" evidence="6">
    <location>
        <begin position="314"/>
        <end position="357"/>
    </location>
</feature>
<accession>A0A501XJ93</accession>
<dbReference type="Proteomes" id="UP000319897">
    <property type="component" value="Unassembled WGS sequence"/>
</dbReference>
<name>A0A501XJ93_9SPHN</name>
<dbReference type="PANTHER" id="PTHR34138:SF1">
    <property type="entry name" value="CELL SHAPE-DETERMINING PROTEIN MREC"/>
    <property type="match status" value="1"/>
</dbReference>
<protein>
    <recommendedName>
        <fullName evidence="2">Cell shape-determining protein MreC</fullName>
    </recommendedName>
    <alternativeName>
        <fullName evidence="4">Cell shape protein MreC</fullName>
    </alternativeName>
</protein>
<keyword evidence="3" id="KW-0133">Cell shape</keyword>
<evidence type="ECO:0000256" key="3">
    <source>
        <dbReference type="ARBA" id="ARBA00022960"/>
    </source>
</evidence>
<evidence type="ECO:0000313" key="10">
    <source>
        <dbReference type="Proteomes" id="UP000319897"/>
    </source>
</evidence>